<evidence type="ECO:0000313" key="3">
    <source>
        <dbReference type="Proteomes" id="UP000562682"/>
    </source>
</evidence>
<sequence>MATVQVIAFCAVGQLGFWKSALDEVKETYPPLRNDAPRRPSTYLPPPLPVKQKMDEIARFQYAVEQCIIFLRDNATGTEEVMVLRVIEWLARIQRNDTGRIQRMIWTLDPERFRREIRDGHAHPADGQTVQGPDPSANAGSNSGANTGGAPGDAAGGN</sequence>
<dbReference type="EMBL" id="JAAOAK010000083">
    <property type="protein sequence ID" value="KAF5691028.1"/>
    <property type="molecule type" value="Genomic_DNA"/>
</dbReference>
<reference evidence="2 3" key="1">
    <citation type="submission" date="2020-05" db="EMBL/GenBank/DDBJ databases">
        <title>Identification and distribution of gene clusters putatively required for synthesis of sphingolipid metabolism inhibitors in phylogenetically diverse species of the filamentous fungus Fusarium.</title>
        <authorList>
            <person name="Kim H.-S."/>
            <person name="Busman M."/>
            <person name="Brown D.W."/>
            <person name="Divon H."/>
            <person name="Uhlig S."/>
            <person name="Proctor R.H."/>
        </authorList>
    </citation>
    <scope>NUCLEOTIDE SEQUENCE [LARGE SCALE GENOMIC DNA]</scope>
    <source>
        <strain evidence="2 3">NRRL 25311</strain>
    </source>
</reference>
<keyword evidence="3" id="KW-1185">Reference proteome</keyword>
<gene>
    <name evidence="2" type="ORF">FDENT_3632</name>
</gene>
<protein>
    <submittedName>
        <fullName evidence="2">Uncharacterized protein</fullName>
    </submittedName>
</protein>
<feature type="compositionally biased region" description="Gly residues" evidence="1">
    <location>
        <begin position="146"/>
        <end position="158"/>
    </location>
</feature>
<feature type="compositionally biased region" description="Low complexity" evidence="1">
    <location>
        <begin position="136"/>
        <end position="145"/>
    </location>
</feature>
<dbReference type="Proteomes" id="UP000562682">
    <property type="component" value="Unassembled WGS sequence"/>
</dbReference>
<evidence type="ECO:0000313" key="2">
    <source>
        <dbReference type="EMBL" id="KAF5691028.1"/>
    </source>
</evidence>
<feature type="region of interest" description="Disordered" evidence="1">
    <location>
        <begin position="122"/>
        <end position="158"/>
    </location>
</feature>
<comment type="caution">
    <text evidence="2">The sequence shown here is derived from an EMBL/GenBank/DDBJ whole genome shotgun (WGS) entry which is preliminary data.</text>
</comment>
<accession>A0A8H5XCC8</accession>
<name>A0A8H5XCC8_9HYPO</name>
<dbReference type="AlphaFoldDB" id="A0A8H5XCC8"/>
<evidence type="ECO:0000256" key="1">
    <source>
        <dbReference type="SAM" id="MobiDB-lite"/>
    </source>
</evidence>
<proteinExistence type="predicted"/>
<organism evidence="2 3">
    <name type="scientific">Fusarium denticulatum</name>
    <dbReference type="NCBI Taxonomy" id="48507"/>
    <lineage>
        <taxon>Eukaryota</taxon>
        <taxon>Fungi</taxon>
        <taxon>Dikarya</taxon>
        <taxon>Ascomycota</taxon>
        <taxon>Pezizomycotina</taxon>
        <taxon>Sordariomycetes</taxon>
        <taxon>Hypocreomycetidae</taxon>
        <taxon>Hypocreales</taxon>
        <taxon>Nectriaceae</taxon>
        <taxon>Fusarium</taxon>
        <taxon>Fusarium fujikuroi species complex</taxon>
    </lineage>
</organism>